<feature type="region of interest" description="Disordered" evidence="9">
    <location>
        <begin position="446"/>
        <end position="466"/>
    </location>
</feature>
<protein>
    <recommendedName>
        <fullName evidence="10">GATA-type domain-containing protein</fullName>
    </recommendedName>
</protein>
<dbReference type="GO" id="GO:0000122">
    <property type="term" value="P:negative regulation of transcription by RNA polymerase II"/>
    <property type="evidence" value="ECO:0007669"/>
    <property type="project" value="TreeGrafter"/>
</dbReference>
<feature type="compositionally biased region" description="Polar residues" evidence="9">
    <location>
        <begin position="640"/>
        <end position="649"/>
    </location>
</feature>
<keyword evidence="2" id="KW-0479">Metal-binding</keyword>
<dbReference type="Gene3D" id="3.30.50.10">
    <property type="entry name" value="Erythroid Transcription Factor GATA-1, subunit A"/>
    <property type="match status" value="1"/>
</dbReference>
<keyword evidence="5" id="KW-0805">Transcription regulation</keyword>
<dbReference type="InterPro" id="IPR000679">
    <property type="entry name" value="Znf_GATA"/>
</dbReference>
<dbReference type="CDD" id="cd00202">
    <property type="entry name" value="ZnF_GATA"/>
    <property type="match status" value="1"/>
</dbReference>
<accession>A0A261Y7A0</accession>
<evidence type="ECO:0000313" key="12">
    <source>
        <dbReference type="Proteomes" id="UP000242875"/>
    </source>
</evidence>
<dbReference type="GO" id="GO:0008270">
    <property type="term" value="F:zinc ion binding"/>
    <property type="evidence" value="ECO:0007669"/>
    <property type="project" value="UniProtKB-KW"/>
</dbReference>
<dbReference type="AlphaFoldDB" id="A0A261Y7A0"/>
<proteinExistence type="predicted"/>
<feature type="compositionally biased region" description="Polar residues" evidence="9">
    <location>
        <begin position="790"/>
        <end position="799"/>
    </location>
</feature>
<evidence type="ECO:0000256" key="3">
    <source>
        <dbReference type="ARBA" id="ARBA00022771"/>
    </source>
</evidence>
<dbReference type="InterPro" id="IPR013860">
    <property type="entry name" value="AreA_GATA"/>
</dbReference>
<dbReference type="PANTHER" id="PTHR10071">
    <property type="entry name" value="TRANSCRIPTION FACTOR GATA FAMILY MEMBER"/>
    <property type="match status" value="1"/>
</dbReference>
<keyword evidence="6" id="KW-0804">Transcription</keyword>
<evidence type="ECO:0000313" key="11">
    <source>
        <dbReference type="EMBL" id="OZJ06473.1"/>
    </source>
</evidence>
<evidence type="ECO:0000259" key="10">
    <source>
        <dbReference type="PROSITE" id="PS50114"/>
    </source>
</evidence>
<dbReference type="GO" id="GO:0045944">
    <property type="term" value="P:positive regulation of transcription by RNA polymerase II"/>
    <property type="evidence" value="ECO:0007669"/>
    <property type="project" value="TreeGrafter"/>
</dbReference>
<dbReference type="GO" id="GO:0000981">
    <property type="term" value="F:DNA-binding transcription factor activity, RNA polymerase II-specific"/>
    <property type="evidence" value="ECO:0007669"/>
    <property type="project" value="TreeGrafter"/>
</dbReference>
<feature type="compositionally biased region" description="Polar residues" evidence="9">
    <location>
        <begin position="340"/>
        <end position="351"/>
    </location>
</feature>
<keyword evidence="4" id="KW-0862">Zinc</keyword>
<feature type="region of interest" description="Disordered" evidence="9">
    <location>
        <begin position="326"/>
        <end position="355"/>
    </location>
</feature>
<feature type="region of interest" description="Disordered" evidence="9">
    <location>
        <begin position="766"/>
        <end position="801"/>
    </location>
</feature>
<feature type="region of interest" description="Disordered" evidence="9">
    <location>
        <begin position="625"/>
        <end position="649"/>
    </location>
</feature>
<gene>
    <name evidence="11" type="ORF">BZG36_00535</name>
</gene>
<dbReference type="SUPFAM" id="SSF57716">
    <property type="entry name" value="Glucocorticoid receptor-like (DNA-binding domain)"/>
    <property type="match status" value="1"/>
</dbReference>
<dbReference type="InterPro" id="IPR013088">
    <property type="entry name" value="Znf_NHR/GATA"/>
</dbReference>
<dbReference type="SMART" id="SM00401">
    <property type="entry name" value="ZnF_GATA"/>
    <property type="match status" value="1"/>
</dbReference>
<evidence type="ECO:0000256" key="2">
    <source>
        <dbReference type="ARBA" id="ARBA00022723"/>
    </source>
</evidence>
<keyword evidence="7" id="KW-0539">Nucleus</keyword>
<dbReference type="PROSITE" id="PS00344">
    <property type="entry name" value="GATA_ZN_FINGER_1"/>
    <property type="match status" value="1"/>
</dbReference>
<dbReference type="OrthoDB" id="515401at2759"/>
<keyword evidence="12" id="KW-1185">Reference proteome</keyword>
<feature type="compositionally biased region" description="Polar residues" evidence="9">
    <location>
        <begin position="888"/>
        <end position="912"/>
    </location>
</feature>
<dbReference type="PROSITE" id="PS50114">
    <property type="entry name" value="GATA_ZN_FINGER_2"/>
    <property type="match status" value="1"/>
</dbReference>
<dbReference type="Proteomes" id="UP000242875">
    <property type="component" value="Unassembled WGS sequence"/>
</dbReference>
<dbReference type="Pfam" id="PF08550">
    <property type="entry name" value="GATA_AreA"/>
    <property type="match status" value="1"/>
</dbReference>
<reference evidence="11 12" key="1">
    <citation type="journal article" date="2017" name="Mycologia">
        <title>Bifiguratus adelaidae, gen. et sp. nov., a new member of Mucoromycotina in endophytic and soil-dwelling habitats.</title>
        <authorList>
            <person name="Torres-Cruz T.J."/>
            <person name="Billingsley Tobias T.L."/>
            <person name="Almatruk M."/>
            <person name="Hesse C."/>
            <person name="Kuske C.R."/>
            <person name="Desiro A."/>
            <person name="Benucci G.M."/>
            <person name="Bonito G."/>
            <person name="Stajich J.E."/>
            <person name="Dunlap C."/>
            <person name="Arnold A.E."/>
            <person name="Porras-Alfaro A."/>
        </authorList>
    </citation>
    <scope>NUCLEOTIDE SEQUENCE [LARGE SCALE GENOMIC DNA]</scope>
    <source>
        <strain evidence="11 12">AZ0501</strain>
    </source>
</reference>
<dbReference type="FunFam" id="3.30.50.10:FF:000007">
    <property type="entry name" value="Nitrogen regulatory AreA, N-terminal"/>
    <property type="match status" value="1"/>
</dbReference>
<evidence type="ECO:0000256" key="5">
    <source>
        <dbReference type="ARBA" id="ARBA00023015"/>
    </source>
</evidence>
<evidence type="ECO:0000256" key="9">
    <source>
        <dbReference type="SAM" id="MobiDB-lite"/>
    </source>
</evidence>
<evidence type="ECO:0000256" key="8">
    <source>
        <dbReference type="PROSITE-ProRule" id="PRU00094"/>
    </source>
</evidence>
<evidence type="ECO:0000256" key="7">
    <source>
        <dbReference type="ARBA" id="ARBA00023242"/>
    </source>
</evidence>
<dbReference type="Pfam" id="PF00320">
    <property type="entry name" value="GATA"/>
    <property type="match status" value="1"/>
</dbReference>
<sequence>MSGHRKSSTKGSSLLHTLLEQQRAVVELPVCPTLEADLAHATSLYKSLDAISPLSPKEDAKRILLADDLFKDHRDLNSSGGKATEAAFDISVAREHDPLATQVWRLYAKAKDGLPHGSRLENLSWRMMAKTLKAHQRKQNTVTPSIGISPNQQLRDYASSPMDMIISPGTSPISNVSVDLLDKADKPLAMDDAGMTTGFSSEYLRQNDLKLFGDDQDMSIDGMTDFTSGNPSAFQSAFGAFGNDTFLAERKTVAGHRASFSSVMRPENVPYANPSKSPNAIDIPQTPSSIMQTIAPPEPGDTTGSLSNSAPPSEFDFLMGGTSPWALYPPDKKRPKNVMISGSTRASTSSLRKGENTKVVQGFALDDSYTNIKDWQKQQPAEPSESGQFKGDQSLDSIDPNILLQLLGYSDLAAIVPQQTTSLVDLGFPATSTAPPLFTAATASHPIPTTSSHQNIQPSPAMTNEPSQGDLNLLNMLNRQVNPNHGADVSQLLAQLLRSQQNTAVVSVNFTSGQSGADSRLQNFLQSHQHQQQPAISQPQLSQTVQQPLLAANLRRSPDPLTSQAPNDSNSTTARNAALVAMLQSSLSGGQGMTAQLQQQLASLDSATLLQVLLSSGVIGQSSQKAVQQASPAPSKIPGASSTPTECSNCHTTTTPLWRRDPEGRPLCNACGLFYKLHGVTRPASLKSDTIKKRNRTSGLAAAAAKAAAVNKVKTEPDLPLGADARQSHSAMMNVTPIAPKPPTTEHRPIAPMPSTFNNLQATTSALTTPAGPQPGQKRTRSQEVPTPAANVQTSQANPQAAVPSPAVIDLLAQGIATMPFPSNNDYFNQQLLLIALAQQQKQQQQQEQQQQLLAAAVALAQQSQSQATTPSMGQPSPSPVMDHHQSPETVFSPNHGDINSASPSRQSPERQ</sequence>
<dbReference type="PRINTS" id="PR00619">
    <property type="entry name" value="GATAZNFINGER"/>
</dbReference>
<dbReference type="GO" id="GO:0000978">
    <property type="term" value="F:RNA polymerase II cis-regulatory region sequence-specific DNA binding"/>
    <property type="evidence" value="ECO:0007669"/>
    <property type="project" value="TreeGrafter"/>
</dbReference>
<dbReference type="PANTHER" id="PTHR10071:SF281">
    <property type="entry name" value="BOX A-BINDING FACTOR-RELATED"/>
    <property type="match status" value="1"/>
</dbReference>
<comment type="caution">
    <text evidence="11">The sequence shown here is derived from an EMBL/GenBank/DDBJ whole genome shotgun (WGS) entry which is preliminary data.</text>
</comment>
<comment type="subcellular location">
    <subcellularLocation>
        <location evidence="1">Nucleus</location>
    </subcellularLocation>
</comment>
<dbReference type="InterPro" id="IPR039355">
    <property type="entry name" value="Transcription_factor_GATA"/>
</dbReference>
<keyword evidence="3 8" id="KW-0863">Zinc-finger</keyword>
<feature type="domain" description="GATA-type" evidence="10">
    <location>
        <begin position="641"/>
        <end position="694"/>
    </location>
</feature>
<name>A0A261Y7A0_9FUNG</name>
<dbReference type="EMBL" id="MVBO01000003">
    <property type="protein sequence ID" value="OZJ06473.1"/>
    <property type="molecule type" value="Genomic_DNA"/>
</dbReference>
<dbReference type="GO" id="GO:0005634">
    <property type="term" value="C:nucleus"/>
    <property type="evidence" value="ECO:0007669"/>
    <property type="project" value="UniProtKB-SubCell"/>
</dbReference>
<evidence type="ECO:0000256" key="1">
    <source>
        <dbReference type="ARBA" id="ARBA00004123"/>
    </source>
</evidence>
<evidence type="ECO:0000256" key="6">
    <source>
        <dbReference type="ARBA" id="ARBA00023163"/>
    </source>
</evidence>
<evidence type="ECO:0000256" key="4">
    <source>
        <dbReference type="ARBA" id="ARBA00022833"/>
    </source>
</evidence>
<feature type="compositionally biased region" description="Polar residues" evidence="9">
    <location>
        <begin position="447"/>
        <end position="466"/>
    </location>
</feature>
<organism evidence="11 12">
    <name type="scientific">Bifiguratus adelaidae</name>
    <dbReference type="NCBI Taxonomy" id="1938954"/>
    <lineage>
        <taxon>Eukaryota</taxon>
        <taxon>Fungi</taxon>
        <taxon>Fungi incertae sedis</taxon>
        <taxon>Mucoromycota</taxon>
        <taxon>Mucoromycotina</taxon>
        <taxon>Endogonomycetes</taxon>
        <taxon>Endogonales</taxon>
        <taxon>Endogonales incertae sedis</taxon>
        <taxon>Bifiguratus</taxon>
    </lineage>
</organism>
<feature type="region of interest" description="Disordered" evidence="9">
    <location>
        <begin position="862"/>
        <end position="912"/>
    </location>
</feature>